<accession>A0A1J5RBA1</accession>
<gene>
    <name evidence="2" type="ORF">GALL_254250</name>
</gene>
<comment type="caution">
    <text evidence="2">The sequence shown here is derived from an EMBL/GenBank/DDBJ whole genome shotgun (WGS) entry which is preliminary data.</text>
</comment>
<proteinExistence type="predicted"/>
<keyword evidence="1" id="KW-1133">Transmembrane helix</keyword>
<dbReference type="AlphaFoldDB" id="A0A1J5RBA1"/>
<dbReference type="PROSITE" id="PS51257">
    <property type="entry name" value="PROKAR_LIPOPROTEIN"/>
    <property type="match status" value="1"/>
</dbReference>
<reference evidence="2" key="1">
    <citation type="submission" date="2016-10" db="EMBL/GenBank/DDBJ databases">
        <title>Sequence of Gallionella enrichment culture.</title>
        <authorList>
            <person name="Poehlein A."/>
            <person name="Muehling M."/>
            <person name="Daniel R."/>
        </authorList>
    </citation>
    <scope>NUCLEOTIDE SEQUENCE</scope>
</reference>
<keyword evidence="1" id="KW-0472">Membrane</keyword>
<sequence length="87" mass="8643">MRKLILIGTLLLMLGGCADMPMNYGFSSYGPAYGPNMEDGGFGGMGFGGMGFGGMGFGFGGMGFGGMDDGGFGGFGDGGFGGMDDDD</sequence>
<protein>
    <recommendedName>
        <fullName evidence="3">Lipoprotein</fullName>
    </recommendedName>
</protein>
<name>A0A1J5RBA1_9ZZZZ</name>
<evidence type="ECO:0000313" key="2">
    <source>
        <dbReference type="EMBL" id="OIQ92602.1"/>
    </source>
</evidence>
<feature type="transmembrane region" description="Helical" evidence="1">
    <location>
        <begin position="42"/>
        <end position="64"/>
    </location>
</feature>
<organism evidence="2">
    <name type="scientific">mine drainage metagenome</name>
    <dbReference type="NCBI Taxonomy" id="410659"/>
    <lineage>
        <taxon>unclassified sequences</taxon>
        <taxon>metagenomes</taxon>
        <taxon>ecological metagenomes</taxon>
    </lineage>
</organism>
<evidence type="ECO:0000256" key="1">
    <source>
        <dbReference type="SAM" id="Phobius"/>
    </source>
</evidence>
<evidence type="ECO:0008006" key="3">
    <source>
        <dbReference type="Google" id="ProtNLM"/>
    </source>
</evidence>
<keyword evidence="1" id="KW-0812">Transmembrane</keyword>
<dbReference type="EMBL" id="MLJW01000227">
    <property type="protein sequence ID" value="OIQ92602.1"/>
    <property type="molecule type" value="Genomic_DNA"/>
</dbReference>